<dbReference type="SUPFAM" id="SSF46689">
    <property type="entry name" value="Homeodomain-like"/>
    <property type="match status" value="1"/>
</dbReference>
<keyword evidence="6" id="KW-1185">Reference proteome</keyword>
<feature type="non-terminal residue" evidence="5">
    <location>
        <position position="1"/>
    </location>
</feature>
<evidence type="ECO:0000259" key="4">
    <source>
        <dbReference type="PROSITE" id="PS50071"/>
    </source>
</evidence>
<gene>
    <name evidence="5" type="ORF">OESDEN_18963</name>
</gene>
<dbReference type="OrthoDB" id="6358449at2759"/>
<dbReference type="GO" id="GO:0005634">
    <property type="term" value="C:nucleus"/>
    <property type="evidence" value="ECO:0007669"/>
    <property type="project" value="UniProtKB-SubCell"/>
</dbReference>
<dbReference type="Gene3D" id="1.10.10.60">
    <property type="entry name" value="Homeodomain-like"/>
    <property type="match status" value="1"/>
</dbReference>
<evidence type="ECO:0000313" key="6">
    <source>
        <dbReference type="Proteomes" id="UP000053660"/>
    </source>
</evidence>
<sequence>QVVRVWFCNRRQKLRRSEDLYPSIDTPKPKKVFAMNLSKDGSDGEAVASETPEVESNPA</sequence>
<dbReference type="GO" id="GO:0003677">
    <property type="term" value="F:DNA binding"/>
    <property type="evidence" value="ECO:0007669"/>
    <property type="project" value="UniProtKB-UniRule"/>
</dbReference>
<evidence type="ECO:0000256" key="2">
    <source>
        <dbReference type="PROSITE-ProRule" id="PRU00108"/>
    </source>
</evidence>
<comment type="subcellular location">
    <subcellularLocation>
        <location evidence="1 2">Nucleus</location>
    </subcellularLocation>
</comment>
<protein>
    <recommendedName>
        <fullName evidence="4">Homeobox domain-containing protein</fullName>
    </recommendedName>
</protein>
<dbReference type="CDD" id="cd00086">
    <property type="entry name" value="homeodomain"/>
    <property type="match status" value="1"/>
</dbReference>
<dbReference type="AlphaFoldDB" id="A0A0B1SBS6"/>
<keyword evidence="2" id="KW-0371">Homeobox</keyword>
<evidence type="ECO:0000256" key="3">
    <source>
        <dbReference type="SAM" id="MobiDB-lite"/>
    </source>
</evidence>
<organism evidence="5 6">
    <name type="scientific">Oesophagostomum dentatum</name>
    <name type="common">Nodular worm</name>
    <dbReference type="NCBI Taxonomy" id="61180"/>
    <lineage>
        <taxon>Eukaryota</taxon>
        <taxon>Metazoa</taxon>
        <taxon>Ecdysozoa</taxon>
        <taxon>Nematoda</taxon>
        <taxon>Chromadorea</taxon>
        <taxon>Rhabditida</taxon>
        <taxon>Rhabditina</taxon>
        <taxon>Rhabditomorpha</taxon>
        <taxon>Strongyloidea</taxon>
        <taxon>Strongylidae</taxon>
        <taxon>Oesophagostomum</taxon>
    </lineage>
</organism>
<feature type="domain" description="Homeobox" evidence="4">
    <location>
        <begin position="1"/>
        <end position="17"/>
    </location>
</feature>
<dbReference type="Proteomes" id="UP000053660">
    <property type="component" value="Unassembled WGS sequence"/>
</dbReference>
<dbReference type="PROSITE" id="PS50071">
    <property type="entry name" value="HOMEOBOX_2"/>
    <property type="match status" value="1"/>
</dbReference>
<proteinExistence type="predicted"/>
<keyword evidence="2" id="KW-0539">Nucleus</keyword>
<accession>A0A0B1SBS6</accession>
<dbReference type="InterPro" id="IPR009057">
    <property type="entry name" value="Homeodomain-like_sf"/>
</dbReference>
<dbReference type="InterPro" id="IPR001356">
    <property type="entry name" value="HD"/>
</dbReference>
<keyword evidence="2" id="KW-0238">DNA-binding</keyword>
<dbReference type="EMBL" id="KN590864">
    <property type="protein sequence ID" value="KHJ81351.1"/>
    <property type="molecule type" value="Genomic_DNA"/>
</dbReference>
<reference evidence="5 6" key="1">
    <citation type="submission" date="2014-03" db="EMBL/GenBank/DDBJ databases">
        <title>Draft genome of the hookworm Oesophagostomum dentatum.</title>
        <authorList>
            <person name="Mitreva M."/>
        </authorList>
    </citation>
    <scope>NUCLEOTIDE SEQUENCE [LARGE SCALE GENOMIC DNA]</scope>
    <source>
        <strain evidence="5 6">OD-Hann</strain>
    </source>
</reference>
<feature type="DNA-binding region" description="Homeobox" evidence="2">
    <location>
        <begin position="3"/>
        <end position="18"/>
    </location>
</feature>
<evidence type="ECO:0000256" key="1">
    <source>
        <dbReference type="ARBA" id="ARBA00004123"/>
    </source>
</evidence>
<name>A0A0B1SBS6_OESDE</name>
<feature type="region of interest" description="Disordered" evidence="3">
    <location>
        <begin position="36"/>
        <end position="59"/>
    </location>
</feature>
<evidence type="ECO:0000313" key="5">
    <source>
        <dbReference type="EMBL" id="KHJ81351.1"/>
    </source>
</evidence>